<dbReference type="PROSITE" id="PS50112">
    <property type="entry name" value="PAS"/>
    <property type="match status" value="2"/>
</dbReference>
<dbReference type="FunFam" id="3.30.70.270:FF:000001">
    <property type="entry name" value="Diguanylate cyclase domain protein"/>
    <property type="match status" value="1"/>
</dbReference>
<dbReference type="GO" id="GO:0006355">
    <property type="term" value="P:regulation of DNA-templated transcription"/>
    <property type="evidence" value="ECO:0007669"/>
    <property type="project" value="InterPro"/>
</dbReference>
<feature type="domain" description="PAS" evidence="1">
    <location>
        <begin position="14"/>
        <end position="67"/>
    </location>
</feature>
<dbReference type="InterPro" id="IPR043128">
    <property type="entry name" value="Rev_trsase/Diguanyl_cyclase"/>
</dbReference>
<dbReference type="PANTHER" id="PTHR44757:SF2">
    <property type="entry name" value="BIOFILM ARCHITECTURE MAINTENANCE PROTEIN MBAA"/>
    <property type="match status" value="1"/>
</dbReference>
<organism evidence="3">
    <name type="scientific">Magnetospirillum gryphiswaldense</name>
    <dbReference type="NCBI Taxonomy" id="55518"/>
    <lineage>
        <taxon>Bacteria</taxon>
        <taxon>Pseudomonadati</taxon>
        <taxon>Pseudomonadota</taxon>
        <taxon>Alphaproteobacteria</taxon>
        <taxon>Rhodospirillales</taxon>
        <taxon>Rhodospirillaceae</taxon>
        <taxon>Magnetospirillum</taxon>
    </lineage>
</organism>
<dbReference type="NCBIfam" id="TIGR00229">
    <property type="entry name" value="sensory_box"/>
    <property type="match status" value="1"/>
</dbReference>
<dbReference type="NCBIfam" id="TIGR00254">
    <property type="entry name" value="GGDEF"/>
    <property type="match status" value="1"/>
</dbReference>
<evidence type="ECO:0000313" key="3">
    <source>
        <dbReference type="EMBL" id="CAM75159.1"/>
    </source>
</evidence>
<evidence type="ECO:0000259" key="2">
    <source>
        <dbReference type="PROSITE" id="PS50887"/>
    </source>
</evidence>
<evidence type="ECO:0000259" key="1">
    <source>
        <dbReference type="PROSITE" id="PS50112"/>
    </source>
</evidence>
<dbReference type="GO" id="GO:0003824">
    <property type="term" value="F:catalytic activity"/>
    <property type="evidence" value="ECO:0007669"/>
    <property type="project" value="UniProtKB-ARBA"/>
</dbReference>
<dbReference type="SMART" id="SM00091">
    <property type="entry name" value="PAS"/>
    <property type="match status" value="4"/>
</dbReference>
<protein>
    <submittedName>
        <fullName evidence="3">PAS:GGDEF</fullName>
    </submittedName>
</protein>
<dbReference type="PROSITE" id="PS50887">
    <property type="entry name" value="GGDEF"/>
    <property type="match status" value="1"/>
</dbReference>
<dbReference type="InterPro" id="IPR013767">
    <property type="entry name" value="PAS_fold"/>
</dbReference>
<dbReference type="PANTHER" id="PTHR44757">
    <property type="entry name" value="DIGUANYLATE CYCLASE DGCP"/>
    <property type="match status" value="1"/>
</dbReference>
<dbReference type="RefSeq" id="WP_106002685.1">
    <property type="nucleotide sequence ID" value="NZ_CP027527.1"/>
</dbReference>
<dbReference type="InterPro" id="IPR052155">
    <property type="entry name" value="Biofilm_reg_signaling"/>
</dbReference>
<dbReference type="CDD" id="cd00130">
    <property type="entry name" value="PAS"/>
    <property type="match status" value="1"/>
</dbReference>
<dbReference type="InterPro" id="IPR035965">
    <property type="entry name" value="PAS-like_dom_sf"/>
</dbReference>
<dbReference type="CDD" id="cd01949">
    <property type="entry name" value="GGDEF"/>
    <property type="match status" value="1"/>
</dbReference>
<dbReference type="EMBL" id="CU459003">
    <property type="protein sequence ID" value="CAM75159.1"/>
    <property type="molecule type" value="Genomic_DNA"/>
</dbReference>
<dbReference type="InterPro" id="IPR000160">
    <property type="entry name" value="GGDEF_dom"/>
</dbReference>
<gene>
    <name evidence="3" type="ORF">MGR_0656</name>
</gene>
<dbReference type="InterPro" id="IPR029787">
    <property type="entry name" value="Nucleotide_cyclase"/>
</dbReference>
<reference evidence="3" key="1">
    <citation type="journal article" date="2007" name="J. Bacteriol.">
        <title>Comparative genome analysis of four magnetotactic bacteria reveals a complex set of group-specific genes implicated in magnetosome biomineralization and function.</title>
        <authorList>
            <person name="Richter M."/>
            <person name="Kube M."/>
            <person name="Bazylinski D.A."/>
            <person name="Lombardot T."/>
            <person name="Gloeckner F.O."/>
            <person name="Reinhardt R."/>
            <person name="Schueler D."/>
        </authorList>
    </citation>
    <scope>NUCLEOTIDE SEQUENCE</scope>
    <source>
        <strain evidence="3">MSR-1</strain>
    </source>
</reference>
<dbReference type="Pfam" id="PF00989">
    <property type="entry name" value="PAS"/>
    <property type="match status" value="1"/>
</dbReference>
<dbReference type="InterPro" id="IPR000014">
    <property type="entry name" value="PAS"/>
</dbReference>
<proteinExistence type="predicted"/>
<dbReference type="Gene3D" id="3.30.450.20">
    <property type="entry name" value="PAS domain"/>
    <property type="match status" value="4"/>
</dbReference>
<dbReference type="Pfam" id="PF12860">
    <property type="entry name" value="PAS_7"/>
    <property type="match status" value="2"/>
</dbReference>
<dbReference type="SUPFAM" id="SSF55785">
    <property type="entry name" value="PYP-like sensor domain (PAS domain)"/>
    <property type="match status" value="4"/>
</dbReference>
<dbReference type="Gene3D" id="3.30.70.270">
    <property type="match status" value="1"/>
</dbReference>
<dbReference type="SMART" id="SM00267">
    <property type="entry name" value="GGDEF"/>
    <property type="match status" value="1"/>
</dbReference>
<dbReference type="Pfam" id="PF13426">
    <property type="entry name" value="PAS_9"/>
    <property type="match status" value="1"/>
</dbReference>
<name>A4TX02_9PROT</name>
<feature type="domain" description="GGDEF" evidence="2">
    <location>
        <begin position="534"/>
        <end position="668"/>
    </location>
</feature>
<accession>A4TX02</accession>
<feature type="domain" description="PAS" evidence="1">
    <location>
        <begin position="249"/>
        <end position="286"/>
    </location>
</feature>
<sequence>MDDQGDGRADAVVGGDFFRDAVANSSSALLAIDGDDIIVYANSAACRLFHLDRSALQGRSLRQLIIPPHWPLLDNPEHLVEVSGIGGGGIPLPLELSMAPAGPWRAVTMRDISSRTALRTIIENMPGAISMFDAELNMLACNKKLQELLDFPKSLFAHGLPNLADLLRYNASRGEYGPGAVDDLVAPRLEQARHPTHHVFERTRIDGTVLEIRGAPLPNGGFVSIYTDVTARRQAEEALKAAMAESERNRLHLRSVIEHLPQGVTVIDSALDVVVWNSAFTRLLGIPETVMPPGQVVPYEIAIRFVAERGDYGPGDPEELVRERVALARLFQEHRFERSLPDGTIIEVFGRPMIDGGFVTTYTDITDIRRAAQRLAETLDLMDEVLAHAVITVFELDPRGCFRFARGLRRVIGVDDQAAIGQSILNLFDPHEHPLLHALIDGSLNQPVKSAAARRRDDNRDVWLAISGYPTGDGGFRGVLIDVSDKHMADAKIQDLIERLEQTALHDPLTGLANRTKFRQRFEEEVDRQRRSGKTLTLVAMDLDHFKQINDRFGHPAGDMVLRETAKTLRAQVRQTDLVARFGGEEFLILLPETELIGARHLAESLRLAVEAQDLCLPESGEKLHITGTFGIAESTADAPLSQDALVEAADRAAYRGKNEGRNRVCVG</sequence>
<dbReference type="Pfam" id="PF00990">
    <property type="entry name" value="GGDEF"/>
    <property type="match status" value="1"/>
</dbReference>
<dbReference type="SUPFAM" id="SSF55073">
    <property type="entry name" value="Nucleotide cyclase"/>
    <property type="match status" value="1"/>
</dbReference>
<dbReference type="AlphaFoldDB" id="A4TX02"/>